<evidence type="ECO:0000313" key="1">
    <source>
        <dbReference type="EMBL" id="TMQ51121.1"/>
    </source>
</evidence>
<proteinExistence type="predicted"/>
<dbReference type="EMBL" id="VBOT01000080">
    <property type="protein sequence ID" value="TMQ51121.1"/>
    <property type="molecule type" value="Genomic_DNA"/>
</dbReference>
<protein>
    <recommendedName>
        <fullName evidence="3">LamG domain-containing protein</fullName>
    </recommendedName>
</protein>
<evidence type="ECO:0000313" key="2">
    <source>
        <dbReference type="Proteomes" id="UP000320184"/>
    </source>
</evidence>
<gene>
    <name evidence="1" type="ORF">E6K73_06615</name>
</gene>
<dbReference type="Proteomes" id="UP000320184">
    <property type="component" value="Unassembled WGS sequence"/>
</dbReference>
<sequence>MLPLMLAAPLCPVPVVRGDPVPGFVEDWPGTGLHGWVGGSNYSNPGTGGVGGVGDGFLILSNTLSGHLGTFSIGPEYAGDWQAAGIAQVRLWLKDVNGRDPLEIHFSLGSRPNLWQYDPGFAPPDTGWAMFTVDLRDESNWTRVIGTDTFANALRQVNRVHLRHDLAPYAQSPDDIVGDMGIDRLQLVSSDVEVLPVSWGRIKRLYR</sequence>
<dbReference type="AlphaFoldDB" id="A0A538SIC0"/>
<organism evidence="1 2">
    <name type="scientific">Eiseniibacteriota bacterium</name>
    <dbReference type="NCBI Taxonomy" id="2212470"/>
    <lineage>
        <taxon>Bacteria</taxon>
        <taxon>Candidatus Eiseniibacteriota</taxon>
    </lineage>
</organism>
<evidence type="ECO:0008006" key="3">
    <source>
        <dbReference type="Google" id="ProtNLM"/>
    </source>
</evidence>
<name>A0A538SIC0_UNCEI</name>
<accession>A0A538SIC0</accession>
<reference evidence="1 2" key="1">
    <citation type="journal article" date="2019" name="Nat. Microbiol.">
        <title>Mediterranean grassland soil C-N compound turnover is dependent on rainfall and depth, and is mediated by genomically divergent microorganisms.</title>
        <authorList>
            <person name="Diamond S."/>
            <person name="Andeer P.F."/>
            <person name="Li Z."/>
            <person name="Crits-Christoph A."/>
            <person name="Burstein D."/>
            <person name="Anantharaman K."/>
            <person name="Lane K.R."/>
            <person name="Thomas B.C."/>
            <person name="Pan C."/>
            <person name="Northen T.R."/>
            <person name="Banfield J.F."/>
        </authorList>
    </citation>
    <scope>NUCLEOTIDE SEQUENCE [LARGE SCALE GENOMIC DNA]</scope>
    <source>
        <strain evidence="1">WS_3</strain>
    </source>
</reference>
<comment type="caution">
    <text evidence="1">The sequence shown here is derived from an EMBL/GenBank/DDBJ whole genome shotgun (WGS) entry which is preliminary data.</text>
</comment>